<dbReference type="KEGG" id="bmx:BMS_2097"/>
<organism evidence="9 10">
    <name type="scientific">Halobacteriovorax marinus (strain ATCC BAA-682 / DSM 15412 / SJ)</name>
    <name type="common">Bacteriovorax marinus</name>
    <dbReference type="NCBI Taxonomy" id="862908"/>
    <lineage>
        <taxon>Bacteria</taxon>
        <taxon>Pseudomonadati</taxon>
        <taxon>Bdellovibrionota</taxon>
        <taxon>Bacteriovoracia</taxon>
        <taxon>Bacteriovoracales</taxon>
        <taxon>Halobacteriovoraceae</taxon>
        <taxon>Halobacteriovorax</taxon>
    </lineage>
</organism>
<dbReference type="STRING" id="862908.BMS_2097"/>
<dbReference type="PATRIC" id="fig|862908.3.peg.1994"/>
<dbReference type="PRINTS" id="PR00723">
    <property type="entry name" value="SUBTILISIN"/>
</dbReference>
<keyword evidence="10" id="KW-1185">Reference proteome</keyword>
<evidence type="ECO:0000256" key="1">
    <source>
        <dbReference type="ARBA" id="ARBA00011073"/>
    </source>
</evidence>
<dbReference type="Proteomes" id="UP000008963">
    <property type="component" value="Chromosome"/>
</dbReference>
<keyword evidence="4 5" id="KW-0720">Serine protease</keyword>
<dbReference type="PROSITE" id="PS00137">
    <property type="entry name" value="SUBTILASE_HIS"/>
    <property type="match status" value="1"/>
</dbReference>
<evidence type="ECO:0000256" key="5">
    <source>
        <dbReference type="PROSITE-ProRule" id="PRU01240"/>
    </source>
</evidence>
<dbReference type="MEROPS" id="S08.091"/>
<dbReference type="PANTHER" id="PTHR43399">
    <property type="entry name" value="SUBTILISIN-RELATED"/>
    <property type="match status" value="1"/>
</dbReference>
<dbReference type="Pfam" id="PF00082">
    <property type="entry name" value="Peptidase_S8"/>
    <property type="match status" value="1"/>
</dbReference>
<dbReference type="PROSITE" id="PS51892">
    <property type="entry name" value="SUBTILASE"/>
    <property type="match status" value="1"/>
</dbReference>
<evidence type="ECO:0000256" key="4">
    <source>
        <dbReference type="ARBA" id="ARBA00022825"/>
    </source>
</evidence>
<keyword evidence="7" id="KW-0732">Signal</keyword>
<dbReference type="InterPro" id="IPR034204">
    <property type="entry name" value="PfSUB1-like_cat_dom"/>
</dbReference>
<dbReference type="EMBL" id="FQ312005">
    <property type="protein sequence ID" value="CBW26907.1"/>
    <property type="molecule type" value="Genomic_DNA"/>
</dbReference>
<proteinExistence type="inferred from homology"/>
<feature type="domain" description="Peptidase S8/S53" evidence="8">
    <location>
        <begin position="144"/>
        <end position="411"/>
    </location>
</feature>
<gene>
    <name evidence="9" type="ordered locus">BMS_2097</name>
</gene>
<dbReference type="GO" id="GO:0004252">
    <property type="term" value="F:serine-type endopeptidase activity"/>
    <property type="evidence" value="ECO:0007669"/>
    <property type="project" value="UniProtKB-UniRule"/>
</dbReference>
<dbReference type="eggNOG" id="COG1404">
    <property type="taxonomic scope" value="Bacteria"/>
</dbReference>
<dbReference type="OrthoDB" id="5288680at2"/>
<evidence type="ECO:0000259" key="8">
    <source>
        <dbReference type="Pfam" id="PF00082"/>
    </source>
</evidence>
<dbReference type="PANTHER" id="PTHR43399:SF4">
    <property type="entry name" value="CELL WALL-ASSOCIATED PROTEASE"/>
    <property type="match status" value="1"/>
</dbReference>
<comment type="similarity">
    <text evidence="1 5 6">Belongs to the peptidase S8 family.</text>
</comment>
<dbReference type="InterPro" id="IPR023828">
    <property type="entry name" value="Peptidase_S8_Ser-AS"/>
</dbReference>
<protein>
    <submittedName>
        <fullName evidence="9">Serine metalloprotease</fullName>
    </submittedName>
</protein>
<evidence type="ECO:0000256" key="7">
    <source>
        <dbReference type="SAM" id="SignalP"/>
    </source>
</evidence>
<dbReference type="CDD" id="cd07473">
    <property type="entry name" value="Peptidases_S8_Subtilisin_like"/>
    <property type="match status" value="1"/>
</dbReference>
<feature type="active site" description="Charge relay system" evidence="5">
    <location>
        <position position="213"/>
    </location>
</feature>
<accession>E1X377</accession>
<dbReference type="RefSeq" id="WP_014244685.1">
    <property type="nucleotide sequence ID" value="NC_016620.1"/>
</dbReference>
<evidence type="ECO:0000256" key="3">
    <source>
        <dbReference type="ARBA" id="ARBA00022801"/>
    </source>
</evidence>
<evidence type="ECO:0000313" key="9">
    <source>
        <dbReference type="EMBL" id="CBW26907.1"/>
    </source>
</evidence>
<dbReference type="GO" id="GO:0008237">
    <property type="term" value="F:metallopeptidase activity"/>
    <property type="evidence" value="ECO:0007669"/>
    <property type="project" value="UniProtKB-KW"/>
</dbReference>
<dbReference type="InterPro" id="IPR015500">
    <property type="entry name" value="Peptidase_S8_subtilisin-rel"/>
</dbReference>
<feature type="active site" description="Charge relay system" evidence="5">
    <location>
        <position position="375"/>
    </location>
</feature>
<keyword evidence="3 5" id="KW-0378">Hydrolase</keyword>
<keyword evidence="9" id="KW-0482">Metalloprotease</keyword>
<reference evidence="10" key="1">
    <citation type="journal article" date="2013" name="ISME J.">
        <title>A small predatory core genome in the divergent marine Bacteriovorax marinus SJ and the terrestrial Bdellovibrio bacteriovorus.</title>
        <authorList>
            <person name="Crossman L.C."/>
            <person name="Chen H."/>
            <person name="Cerdeno-Tarraga A.M."/>
            <person name="Brooks K."/>
            <person name="Quail M.A."/>
            <person name="Pineiro S.A."/>
            <person name="Hobley L."/>
            <person name="Sockett R.E."/>
            <person name="Bentley S.D."/>
            <person name="Parkhill J."/>
            <person name="Williams H.N."/>
            <person name="Stine O.C."/>
        </authorList>
    </citation>
    <scope>NUCLEOTIDE SEQUENCE [LARGE SCALE GENOMIC DNA]</scope>
    <source>
        <strain evidence="10">ATCC BAA-682 / DSM 15412 / SJ</strain>
    </source>
</reference>
<feature type="chain" id="PRO_5003154680" evidence="7">
    <location>
        <begin position="20"/>
        <end position="431"/>
    </location>
</feature>
<dbReference type="InterPro" id="IPR022398">
    <property type="entry name" value="Peptidase_S8_His-AS"/>
</dbReference>
<dbReference type="PROSITE" id="PS00138">
    <property type="entry name" value="SUBTILASE_SER"/>
    <property type="match status" value="1"/>
</dbReference>
<dbReference type="GO" id="GO:0006508">
    <property type="term" value="P:proteolysis"/>
    <property type="evidence" value="ECO:0007669"/>
    <property type="project" value="UniProtKB-KW"/>
</dbReference>
<evidence type="ECO:0000256" key="2">
    <source>
        <dbReference type="ARBA" id="ARBA00022670"/>
    </source>
</evidence>
<dbReference type="InterPro" id="IPR051048">
    <property type="entry name" value="Peptidase_S8/S53_subtilisin"/>
</dbReference>
<dbReference type="PROSITE" id="PS00136">
    <property type="entry name" value="SUBTILASE_ASP"/>
    <property type="match status" value="1"/>
</dbReference>
<evidence type="ECO:0000256" key="6">
    <source>
        <dbReference type="RuleBase" id="RU003355"/>
    </source>
</evidence>
<keyword evidence="2 5" id="KW-0645">Protease</keyword>
<dbReference type="AlphaFoldDB" id="E1X377"/>
<dbReference type="Gene3D" id="3.40.50.200">
    <property type="entry name" value="Peptidase S8/S53 domain"/>
    <property type="match status" value="1"/>
</dbReference>
<dbReference type="SUPFAM" id="SSF52743">
    <property type="entry name" value="Subtilisin-like"/>
    <property type="match status" value="1"/>
</dbReference>
<dbReference type="InterPro" id="IPR036852">
    <property type="entry name" value="Peptidase_S8/S53_dom_sf"/>
</dbReference>
<dbReference type="InterPro" id="IPR000209">
    <property type="entry name" value="Peptidase_S8/S53_dom"/>
</dbReference>
<evidence type="ECO:0000313" key="10">
    <source>
        <dbReference type="Proteomes" id="UP000008963"/>
    </source>
</evidence>
<feature type="signal peptide" evidence="7">
    <location>
        <begin position="1"/>
        <end position="19"/>
    </location>
</feature>
<dbReference type="HOGENOM" id="CLU_011263_15_6_7"/>
<dbReference type="InterPro" id="IPR023827">
    <property type="entry name" value="Peptidase_S8_Asp-AS"/>
</dbReference>
<sequence length="431" mass="46205">MISKSILSAALFLSATSFANTPDYHQGRLIVKLNKGHELPSSELIKSSMHLFENNYVLRSHNISDLEKELRNSSAILSVNKDFYAKREAMPKAINPHKVAHGALKNAEYFNDPKVSKLWGFRPSNKKGMNIFAAYDNFDPSTTEKVIVAVVDTGVDYNHEDLRDVMWTNSGEIPGNGIDDDGNGYIDDIHGINTLVRDSDGNATMDIMDGHSHGTHVSGTIAAKQNNGIGIAGVASNVEIMGIRTVPNYSDETDVDVAEAFLYAAKNGAKIINCSFGKSHNEGGMLVKETIDYIGKEYGVLVVAAAGNSSQDIDKKLTYPASFDSENLLVVASNSKLGMSYFSNYGLKSVDVVAPGSSIYSTVPGNRYSSMSGTSMASPNTAGVAAEILSRNPGLSPLQLKTIIMNTVSKSRSFSAKTAAGGIIDLATALK</sequence>
<feature type="active site" description="Charge relay system" evidence="5">
    <location>
        <position position="152"/>
    </location>
</feature>
<name>E1X377_HALMS</name>